<dbReference type="Proteomes" id="UP000248168">
    <property type="component" value="Unassembled WGS sequence"/>
</dbReference>
<sequence length="112" mass="12186">MRPTSWAMGAVLMAVLATGCTTTNQAGTAAEKEYNPPTSIYNVLDSTALVYSDPTAGSPINDNPIRWLGVLFHPLGHALDYAVNRPIYALASAFPYLFGYTAEDNMQDSQRR</sequence>
<dbReference type="OrthoDB" id="9797407at2"/>
<dbReference type="RefSeq" id="WP_146216103.1">
    <property type="nucleotide sequence ID" value="NZ_OUNR01000001.1"/>
</dbReference>
<organism evidence="2 3">
    <name type="scientific">Nitrospira lenta</name>
    <dbReference type="NCBI Taxonomy" id="1436998"/>
    <lineage>
        <taxon>Bacteria</taxon>
        <taxon>Pseudomonadati</taxon>
        <taxon>Nitrospirota</taxon>
        <taxon>Nitrospiria</taxon>
        <taxon>Nitrospirales</taxon>
        <taxon>Nitrospiraceae</taxon>
        <taxon>Nitrospira</taxon>
    </lineage>
</organism>
<evidence type="ECO:0000313" key="2">
    <source>
        <dbReference type="EMBL" id="SPP64049.1"/>
    </source>
</evidence>
<dbReference type="AlphaFoldDB" id="A0A330L4D9"/>
<keyword evidence="3" id="KW-1185">Reference proteome</keyword>
<feature type="chain" id="PRO_5016253687" description="Lipoprotein" evidence="1">
    <location>
        <begin position="27"/>
        <end position="112"/>
    </location>
</feature>
<evidence type="ECO:0000313" key="3">
    <source>
        <dbReference type="Proteomes" id="UP000248168"/>
    </source>
</evidence>
<gene>
    <name evidence="2" type="ORF">NITLEN_11135</name>
</gene>
<dbReference type="EMBL" id="OUNR01000001">
    <property type="protein sequence ID" value="SPP64049.1"/>
    <property type="molecule type" value="Genomic_DNA"/>
</dbReference>
<reference evidence="3" key="1">
    <citation type="submission" date="2018-04" db="EMBL/GenBank/DDBJ databases">
        <authorList>
            <person name="Lucker S."/>
            <person name="Sakoula D."/>
        </authorList>
    </citation>
    <scope>NUCLEOTIDE SEQUENCE [LARGE SCALE GENOMIC DNA]</scope>
</reference>
<protein>
    <recommendedName>
        <fullName evidence="4">Lipoprotein</fullName>
    </recommendedName>
</protein>
<evidence type="ECO:0008006" key="4">
    <source>
        <dbReference type="Google" id="ProtNLM"/>
    </source>
</evidence>
<dbReference type="InParanoid" id="A0A330L4D9"/>
<accession>A0A330L4D9</accession>
<dbReference type="PROSITE" id="PS51257">
    <property type="entry name" value="PROKAR_LIPOPROTEIN"/>
    <property type="match status" value="1"/>
</dbReference>
<keyword evidence="1" id="KW-0732">Signal</keyword>
<feature type="signal peptide" evidence="1">
    <location>
        <begin position="1"/>
        <end position="26"/>
    </location>
</feature>
<name>A0A330L4D9_9BACT</name>
<evidence type="ECO:0000256" key="1">
    <source>
        <dbReference type="SAM" id="SignalP"/>
    </source>
</evidence>
<proteinExistence type="predicted"/>